<evidence type="ECO:0000313" key="2">
    <source>
        <dbReference type="Proteomes" id="UP001140011"/>
    </source>
</evidence>
<comment type="caution">
    <text evidence="1">The sequence shown here is derived from an EMBL/GenBank/DDBJ whole genome shotgun (WGS) entry which is preliminary data.</text>
</comment>
<dbReference type="AlphaFoldDB" id="A0A9W8GTD3"/>
<protein>
    <submittedName>
        <fullName evidence="1">Uncharacterized protein</fullName>
    </submittedName>
</protein>
<name>A0A9W8GTD3_9FUNG</name>
<sequence length="115" mass="11779">MDIPDPGAPLAQIQLARLRVCELLEKTKLELRGLIEARDRLDAVEATIAKTLGLPTVDNVPVSPPTAGGGAAADTSAPADIVTFATPASADSPTVPVITAQITTSEPVVASQQVN</sequence>
<accession>A0A9W8GTD3</accession>
<keyword evidence="2" id="KW-1185">Reference proteome</keyword>
<evidence type="ECO:0000313" key="1">
    <source>
        <dbReference type="EMBL" id="KAJ2752190.1"/>
    </source>
</evidence>
<dbReference type="Proteomes" id="UP001140011">
    <property type="component" value="Unassembled WGS sequence"/>
</dbReference>
<reference evidence="1" key="1">
    <citation type="submission" date="2022-07" db="EMBL/GenBank/DDBJ databases">
        <title>Phylogenomic reconstructions and comparative analyses of Kickxellomycotina fungi.</title>
        <authorList>
            <person name="Reynolds N.K."/>
            <person name="Stajich J.E."/>
            <person name="Barry K."/>
            <person name="Grigoriev I.V."/>
            <person name="Crous P."/>
            <person name="Smith M.E."/>
        </authorList>
    </citation>
    <scope>NUCLEOTIDE SEQUENCE</scope>
    <source>
        <strain evidence="1">BCRC 34297</strain>
    </source>
</reference>
<organism evidence="1 2">
    <name type="scientific">Coemansia pectinata</name>
    <dbReference type="NCBI Taxonomy" id="1052879"/>
    <lineage>
        <taxon>Eukaryota</taxon>
        <taxon>Fungi</taxon>
        <taxon>Fungi incertae sedis</taxon>
        <taxon>Zoopagomycota</taxon>
        <taxon>Kickxellomycotina</taxon>
        <taxon>Kickxellomycetes</taxon>
        <taxon>Kickxellales</taxon>
        <taxon>Kickxellaceae</taxon>
        <taxon>Coemansia</taxon>
    </lineage>
</organism>
<dbReference type="EMBL" id="JANBUH010000312">
    <property type="protein sequence ID" value="KAJ2752190.1"/>
    <property type="molecule type" value="Genomic_DNA"/>
</dbReference>
<proteinExistence type="predicted"/>
<gene>
    <name evidence="1" type="ORF">GGI19_003998</name>
</gene>